<dbReference type="Proteomes" id="UP000665020">
    <property type="component" value="Chromosome"/>
</dbReference>
<name>A0A8A7KEE3_9FIRM</name>
<dbReference type="PANTHER" id="PTHR35011:SF2">
    <property type="entry name" value="2,3-DIKETO-L-GULONATE TRAP TRANSPORTER SMALL PERMEASE PROTEIN YIAM"/>
    <property type="match status" value="1"/>
</dbReference>
<reference evidence="11" key="1">
    <citation type="submission" date="2019-12" db="EMBL/GenBank/DDBJ databases">
        <authorList>
            <person name="zhang j."/>
            <person name="sun C.M."/>
        </authorList>
    </citation>
    <scope>NUCLEOTIDE SEQUENCE</scope>
    <source>
        <strain evidence="11">NS-1</strain>
    </source>
</reference>
<keyword evidence="12" id="KW-1185">Reference proteome</keyword>
<evidence type="ECO:0000256" key="4">
    <source>
        <dbReference type="ARBA" id="ARBA00022519"/>
    </source>
</evidence>
<dbReference type="AlphaFoldDB" id="A0A8A7KEE3"/>
<evidence type="ECO:0000256" key="2">
    <source>
        <dbReference type="ARBA" id="ARBA00022448"/>
    </source>
</evidence>
<sequence length="155" mass="18302">MNRIIEIVDSLLMKITINVIALMTITIIISVFLRYLFGISYVWVQELIVFMFIFTTFFGSVLAFRRGEHLSIDIFSIKFPDKAKKIVNIFFDISILYLYWQVIKVSFKWINKVGNVVTPGIRIPMKYLYFILPLSAVFMIFYVVIDVYQRIKNCN</sequence>
<evidence type="ECO:0000256" key="8">
    <source>
        <dbReference type="ARBA" id="ARBA00038436"/>
    </source>
</evidence>
<evidence type="ECO:0000256" key="5">
    <source>
        <dbReference type="ARBA" id="ARBA00022692"/>
    </source>
</evidence>
<feature type="transmembrane region" description="Helical" evidence="9">
    <location>
        <begin position="127"/>
        <end position="145"/>
    </location>
</feature>
<dbReference type="GO" id="GO:0022857">
    <property type="term" value="F:transmembrane transporter activity"/>
    <property type="evidence" value="ECO:0007669"/>
    <property type="project" value="TreeGrafter"/>
</dbReference>
<keyword evidence="7 9" id="KW-0472">Membrane</keyword>
<dbReference type="GO" id="GO:0015740">
    <property type="term" value="P:C4-dicarboxylate transport"/>
    <property type="evidence" value="ECO:0007669"/>
    <property type="project" value="TreeGrafter"/>
</dbReference>
<keyword evidence="2" id="KW-0813">Transport</keyword>
<comment type="subcellular location">
    <subcellularLocation>
        <location evidence="1">Cell inner membrane</location>
        <topology evidence="1">Multi-pass membrane protein</topology>
    </subcellularLocation>
</comment>
<evidence type="ECO:0000313" key="11">
    <source>
        <dbReference type="EMBL" id="QTL99630.1"/>
    </source>
</evidence>
<evidence type="ECO:0000256" key="3">
    <source>
        <dbReference type="ARBA" id="ARBA00022475"/>
    </source>
</evidence>
<feature type="transmembrane region" description="Helical" evidence="9">
    <location>
        <begin position="43"/>
        <end position="65"/>
    </location>
</feature>
<feature type="transmembrane region" description="Helical" evidence="9">
    <location>
        <begin position="86"/>
        <end position="107"/>
    </location>
</feature>
<keyword evidence="5 9" id="KW-0812">Transmembrane</keyword>
<proteinExistence type="inferred from homology"/>
<evidence type="ECO:0000256" key="9">
    <source>
        <dbReference type="SAM" id="Phobius"/>
    </source>
</evidence>
<dbReference type="InterPro" id="IPR007387">
    <property type="entry name" value="TRAP_DctQ"/>
</dbReference>
<feature type="domain" description="Tripartite ATP-independent periplasmic transporters DctQ component" evidence="10">
    <location>
        <begin position="23"/>
        <end position="152"/>
    </location>
</feature>
<dbReference type="PANTHER" id="PTHR35011">
    <property type="entry name" value="2,3-DIKETO-L-GULONATE TRAP TRANSPORTER SMALL PERMEASE PROTEIN YIAM"/>
    <property type="match status" value="1"/>
</dbReference>
<evidence type="ECO:0000256" key="6">
    <source>
        <dbReference type="ARBA" id="ARBA00022989"/>
    </source>
</evidence>
<keyword evidence="4" id="KW-0997">Cell inner membrane</keyword>
<keyword evidence="3" id="KW-1003">Cell membrane</keyword>
<evidence type="ECO:0000256" key="7">
    <source>
        <dbReference type="ARBA" id="ARBA00023136"/>
    </source>
</evidence>
<dbReference type="GO" id="GO:0005886">
    <property type="term" value="C:plasma membrane"/>
    <property type="evidence" value="ECO:0007669"/>
    <property type="project" value="UniProtKB-SubCell"/>
</dbReference>
<feature type="transmembrane region" description="Helical" evidence="9">
    <location>
        <begin position="12"/>
        <end position="37"/>
    </location>
</feature>
<evidence type="ECO:0000259" key="10">
    <source>
        <dbReference type="Pfam" id="PF04290"/>
    </source>
</evidence>
<accession>A0A8A7KEE3</accession>
<dbReference type="KEGG" id="ifn:GM661_17565"/>
<dbReference type="Pfam" id="PF04290">
    <property type="entry name" value="DctQ"/>
    <property type="match status" value="1"/>
</dbReference>
<keyword evidence="6 9" id="KW-1133">Transmembrane helix</keyword>
<dbReference type="RefSeq" id="WP_230867964.1">
    <property type="nucleotide sequence ID" value="NZ_CP046640.1"/>
</dbReference>
<dbReference type="EMBL" id="CP046640">
    <property type="protein sequence ID" value="QTL99630.1"/>
    <property type="molecule type" value="Genomic_DNA"/>
</dbReference>
<dbReference type="InterPro" id="IPR055348">
    <property type="entry name" value="DctQ"/>
</dbReference>
<evidence type="ECO:0000313" key="12">
    <source>
        <dbReference type="Proteomes" id="UP000665020"/>
    </source>
</evidence>
<organism evidence="11 12">
    <name type="scientific">Iocasia fonsfrigidae</name>
    <dbReference type="NCBI Taxonomy" id="2682810"/>
    <lineage>
        <taxon>Bacteria</taxon>
        <taxon>Bacillati</taxon>
        <taxon>Bacillota</taxon>
        <taxon>Clostridia</taxon>
        <taxon>Halanaerobiales</taxon>
        <taxon>Halanaerobiaceae</taxon>
        <taxon>Iocasia</taxon>
    </lineage>
</organism>
<gene>
    <name evidence="11" type="ORF">GM661_17565</name>
</gene>
<comment type="similarity">
    <text evidence="8">Belongs to the TRAP transporter small permease family.</text>
</comment>
<evidence type="ECO:0000256" key="1">
    <source>
        <dbReference type="ARBA" id="ARBA00004429"/>
    </source>
</evidence>
<protein>
    <submittedName>
        <fullName evidence="11">TRAP transporter small permease subunit</fullName>
    </submittedName>
</protein>